<dbReference type="Proteomes" id="UP000181976">
    <property type="component" value="Unassembled WGS sequence"/>
</dbReference>
<organism evidence="1 2">
    <name type="scientific">Thermophagus xiamenensis</name>
    <dbReference type="NCBI Taxonomy" id="385682"/>
    <lineage>
        <taxon>Bacteria</taxon>
        <taxon>Pseudomonadati</taxon>
        <taxon>Bacteroidota</taxon>
        <taxon>Bacteroidia</taxon>
        <taxon>Marinilabiliales</taxon>
        <taxon>Marinilabiliaceae</taxon>
        <taxon>Thermophagus</taxon>
    </lineage>
</organism>
<reference evidence="1 2" key="1">
    <citation type="submission" date="2016-10" db="EMBL/GenBank/DDBJ databases">
        <authorList>
            <person name="de Groot N.N."/>
        </authorList>
    </citation>
    <scope>NUCLEOTIDE SEQUENCE [LARGE SCALE GENOMIC DNA]</scope>
    <source>
        <strain evidence="1 2">DSM 19012</strain>
    </source>
</reference>
<dbReference type="InterPro" id="IPR025634">
    <property type="entry name" value="DUF4292"/>
</dbReference>
<proteinExistence type="predicted"/>
<protein>
    <recommendedName>
        <fullName evidence="3">DUF4292 domain-containing protein</fullName>
    </recommendedName>
</protein>
<dbReference type="eggNOG" id="ENOG503358F">
    <property type="taxonomic scope" value="Bacteria"/>
</dbReference>
<gene>
    <name evidence="1" type="ORF">SAMN05444380_11748</name>
</gene>
<sequence length="280" mass="33370">MNRRVYWVIFLLVFFVSCKSLDIVSSEYDIPLLEKKEIFKQLSVNSEKESLNNVLFKRASIVINSETFKQNFKCNIALKRDSFLRVSVLGPIGIEVLRISFEPDLVKIIDRINREVIFSHYSELYTSIGLSLDFQFLQKIILNEPYSYFTSDVLGLFDFEYCGVENSFYKFSSVKEKKLNRKLNYHNLEDLAYQQFWINPNDFYMVRNFIELSDSQLKLDIRYKDFKKRNNDFYFPFAFEIEGSMENKIYHLQLSFTDIQFNASNLIGFSIPKKYVKVYR</sequence>
<dbReference type="Pfam" id="PF14125">
    <property type="entry name" value="DUF4292"/>
    <property type="match status" value="1"/>
</dbReference>
<evidence type="ECO:0008006" key="3">
    <source>
        <dbReference type="Google" id="ProtNLM"/>
    </source>
</evidence>
<dbReference type="RefSeq" id="WP_010527702.1">
    <property type="nucleotide sequence ID" value="NZ_AFSL01000060.1"/>
</dbReference>
<dbReference type="AlphaFoldDB" id="A0A1I2CY72"/>
<keyword evidence="2" id="KW-1185">Reference proteome</keyword>
<evidence type="ECO:0000313" key="2">
    <source>
        <dbReference type="Proteomes" id="UP000181976"/>
    </source>
</evidence>
<dbReference type="PROSITE" id="PS51257">
    <property type="entry name" value="PROKAR_LIPOPROTEIN"/>
    <property type="match status" value="1"/>
</dbReference>
<dbReference type="STRING" id="385682.SAMN05444380_11748"/>
<name>A0A1I2CY72_9BACT</name>
<accession>A0A1I2CY72</accession>
<dbReference type="EMBL" id="FONA01000017">
    <property type="protein sequence ID" value="SFE73226.1"/>
    <property type="molecule type" value="Genomic_DNA"/>
</dbReference>
<dbReference type="OrthoDB" id="1122661at2"/>
<dbReference type="InParanoid" id="A0A1I2CY72"/>
<evidence type="ECO:0000313" key="1">
    <source>
        <dbReference type="EMBL" id="SFE73226.1"/>
    </source>
</evidence>